<reference evidence="2" key="1">
    <citation type="journal article" date="2020" name="bioRxiv">
        <title>Whole genome comparisons of ergot fungi reveals the divergence and evolution of species within the genus Claviceps are the result of varying mechanisms driving genome evolution and host range expansion.</title>
        <authorList>
            <person name="Wyka S.A."/>
            <person name="Mondo S.J."/>
            <person name="Liu M."/>
            <person name="Dettman J."/>
            <person name="Nalam V."/>
            <person name="Broders K.D."/>
        </authorList>
    </citation>
    <scope>NUCLEOTIDE SEQUENCE</scope>
    <source>
        <strain evidence="2">CCC 602</strain>
    </source>
</reference>
<comment type="caution">
    <text evidence="2">The sequence shown here is derived from an EMBL/GenBank/DDBJ whole genome shotgun (WGS) entry which is preliminary data.</text>
</comment>
<protein>
    <submittedName>
        <fullName evidence="2">Uncharacterized protein</fullName>
    </submittedName>
</protein>
<evidence type="ECO:0000313" key="2">
    <source>
        <dbReference type="EMBL" id="KAG5999569.1"/>
    </source>
</evidence>
<dbReference type="AlphaFoldDB" id="A0A9P7N6V8"/>
<proteinExistence type="predicted"/>
<accession>A0A9P7N6V8</accession>
<dbReference type="Proteomes" id="UP000748025">
    <property type="component" value="Unassembled WGS sequence"/>
</dbReference>
<feature type="region of interest" description="Disordered" evidence="1">
    <location>
        <begin position="1"/>
        <end position="37"/>
    </location>
</feature>
<name>A0A9P7N6V8_9HYPO</name>
<feature type="compositionally biased region" description="Polar residues" evidence="1">
    <location>
        <begin position="1"/>
        <end position="11"/>
    </location>
</feature>
<dbReference type="EMBL" id="SRPW01001671">
    <property type="protein sequence ID" value="KAG5999569.1"/>
    <property type="molecule type" value="Genomic_DNA"/>
</dbReference>
<organism evidence="2 3">
    <name type="scientific">Claviceps pusilla</name>
    <dbReference type="NCBI Taxonomy" id="123648"/>
    <lineage>
        <taxon>Eukaryota</taxon>
        <taxon>Fungi</taxon>
        <taxon>Dikarya</taxon>
        <taxon>Ascomycota</taxon>
        <taxon>Pezizomycotina</taxon>
        <taxon>Sordariomycetes</taxon>
        <taxon>Hypocreomycetidae</taxon>
        <taxon>Hypocreales</taxon>
        <taxon>Clavicipitaceae</taxon>
        <taxon>Claviceps</taxon>
    </lineage>
</organism>
<keyword evidence="3" id="KW-1185">Reference proteome</keyword>
<gene>
    <name evidence="2" type="ORF">E4U43_001988</name>
</gene>
<evidence type="ECO:0000313" key="3">
    <source>
        <dbReference type="Proteomes" id="UP000748025"/>
    </source>
</evidence>
<sequence length="67" mass="7107">MGSDISVSQLGPGSRGPVLAGRRPEQAQPFGDSNAVSGFQPAASSMYDDDATAAEWKTSRKFFDLIE</sequence>
<evidence type="ECO:0000256" key="1">
    <source>
        <dbReference type="SAM" id="MobiDB-lite"/>
    </source>
</evidence>